<dbReference type="PROSITE" id="PS51257">
    <property type="entry name" value="PROKAR_LIPOPROTEIN"/>
    <property type="match status" value="1"/>
</dbReference>
<dbReference type="InterPro" id="IPR006059">
    <property type="entry name" value="SBP"/>
</dbReference>
<dbReference type="Pfam" id="PF01547">
    <property type="entry name" value="SBP_bac_1"/>
    <property type="match status" value="1"/>
</dbReference>
<evidence type="ECO:0000313" key="3">
    <source>
        <dbReference type="Proteomes" id="UP001501303"/>
    </source>
</evidence>
<keyword evidence="1" id="KW-0732">Signal</keyword>
<evidence type="ECO:0000313" key="2">
    <source>
        <dbReference type="EMBL" id="GAA1926134.1"/>
    </source>
</evidence>
<reference evidence="2 3" key="1">
    <citation type="journal article" date="2019" name="Int. J. Syst. Evol. Microbiol.">
        <title>The Global Catalogue of Microorganisms (GCM) 10K type strain sequencing project: providing services to taxonomists for standard genome sequencing and annotation.</title>
        <authorList>
            <consortium name="The Broad Institute Genomics Platform"/>
            <consortium name="The Broad Institute Genome Sequencing Center for Infectious Disease"/>
            <person name="Wu L."/>
            <person name="Ma J."/>
        </authorList>
    </citation>
    <scope>NUCLEOTIDE SEQUENCE [LARGE SCALE GENOMIC DNA]</scope>
    <source>
        <strain evidence="2 3">JCM 13581</strain>
    </source>
</reference>
<accession>A0ABN2PNR0</accession>
<gene>
    <name evidence="2" type="ORF">GCM10009716_37870</name>
</gene>
<dbReference type="SUPFAM" id="SSF53850">
    <property type="entry name" value="Periplasmic binding protein-like II"/>
    <property type="match status" value="1"/>
</dbReference>
<dbReference type="InterPro" id="IPR050490">
    <property type="entry name" value="Bact_solute-bd_prot1"/>
</dbReference>
<dbReference type="RefSeq" id="WP_344263966.1">
    <property type="nucleotide sequence ID" value="NZ_BAAAMJ010000044.1"/>
</dbReference>
<keyword evidence="3" id="KW-1185">Reference proteome</keyword>
<proteinExistence type="predicted"/>
<dbReference type="Gene3D" id="3.40.190.10">
    <property type="entry name" value="Periplasmic binding protein-like II"/>
    <property type="match status" value="2"/>
</dbReference>
<protein>
    <submittedName>
        <fullName evidence="2">Extracellular solute-binding protein</fullName>
    </submittedName>
</protein>
<name>A0ABN2PNR0_9ACTN</name>
<evidence type="ECO:0000256" key="1">
    <source>
        <dbReference type="SAM" id="SignalP"/>
    </source>
</evidence>
<sequence length="436" mass="47643">MPTTSRTRRLRLLAASSAAVVAASALAGCGNDGSGGAGGGNALEVWVYQDASTAVQERAVERFNETSDIKINLTQVPGDNYQDKTRTSMGTPNAPDIFFNWGGGSISDFVEKDMLLDLTDTLNQDLEFRQSFLPAILDAGAVEGRYYGIPMRGMQPVMMFYNLEVFEAAGVEPPETFDDVRELIEVFKAEGVVPFSLGGADVWPSQMWLQYLLDRHGSSEVWQRIQDGDSEAWGDPAMLQTAETVRELVDAGAFGNNFRSMDYVADGASTFFAQGGAAMHLMGSWEYSNQKANQPEFAESHLGWGPFPVIEDGKGDPSAVAGNPTNYWSVNSSVEGDRLDAAIEFLKMSAEEEYVQDLIDNGDVPTTSNAGELLDSHENAEYAQFQYSLVREASNFTLSWDQALPARPATAMKNNIEQLFNGQLSPQEFVDAMQDV</sequence>
<feature type="chain" id="PRO_5046294048" evidence="1">
    <location>
        <begin position="28"/>
        <end position="436"/>
    </location>
</feature>
<dbReference type="PANTHER" id="PTHR43649:SF14">
    <property type="entry name" value="BLR3389 PROTEIN"/>
    <property type="match status" value="1"/>
</dbReference>
<dbReference type="PANTHER" id="PTHR43649">
    <property type="entry name" value="ARABINOSE-BINDING PROTEIN-RELATED"/>
    <property type="match status" value="1"/>
</dbReference>
<comment type="caution">
    <text evidence="2">The sequence shown here is derived from an EMBL/GenBank/DDBJ whole genome shotgun (WGS) entry which is preliminary data.</text>
</comment>
<dbReference type="EMBL" id="BAAAMJ010000044">
    <property type="protein sequence ID" value="GAA1926134.1"/>
    <property type="molecule type" value="Genomic_DNA"/>
</dbReference>
<feature type="signal peptide" evidence="1">
    <location>
        <begin position="1"/>
        <end position="27"/>
    </location>
</feature>
<dbReference type="Proteomes" id="UP001501303">
    <property type="component" value="Unassembled WGS sequence"/>
</dbReference>
<organism evidence="2 3">
    <name type="scientific">Streptomyces sodiiphilus</name>
    <dbReference type="NCBI Taxonomy" id="226217"/>
    <lineage>
        <taxon>Bacteria</taxon>
        <taxon>Bacillati</taxon>
        <taxon>Actinomycetota</taxon>
        <taxon>Actinomycetes</taxon>
        <taxon>Kitasatosporales</taxon>
        <taxon>Streptomycetaceae</taxon>
        <taxon>Streptomyces</taxon>
    </lineage>
</organism>